<keyword evidence="14" id="KW-1185">Reference proteome</keyword>
<protein>
    <recommendedName>
        <fullName evidence="9">tRNA-specific adenosine deaminase 1</fullName>
        <ecNumber evidence="8">3.5.4.34</ecNumber>
    </recommendedName>
    <alternativeName>
        <fullName evidence="10">tRNA-specific adenosine-37 deaminase</fullName>
    </alternativeName>
</protein>
<dbReference type="Proteomes" id="UP001162164">
    <property type="component" value="Unassembled WGS sequence"/>
</dbReference>
<accession>A0ABQ9JG21</accession>
<evidence type="ECO:0000256" key="2">
    <source>
        <dbReference type="ARBA" id="ARBA00022723"/>
    </source>
</evidence>
<comment type="similarity">
    <text evidence="7">Belongs to the ADAT1 family.</text>
</comment>
<evidence type="ECO:0000256" key="3">
    <source>
        <dbReference type="ARBA" id="ARBA00022801"/>
    </source>
</evidence>
<evidence type="ECO:0000256" key="10">
    <source>
        <dbReference type="ARBA" id="ARBA00041760"/>
    </source>
</evidence>
<organism evidence="13 14">
    <name type="scientific">Molorchus minor</name>
    <dbReference type="NCBI Taxonomy" id="1323400"/>
    <lineage>
        <taxon>Eukaryota</taxon>
        <taxon>Metazoa</taxon>
        <taxon>Ecdysozoa</taxon>
        <taxon>Arthropoda</taxon>
        <taxon>Hexapoda</taxon>
        <taxon>Insecta</taxon>
        <taxon>Pterygota</taxon>
        <taxon>Neoptera</taxon>
        <taxon>Endopterygota</taxon>
        <taxon>Coleoptera</taxon>
        <taxon>Polyphaga</taxon>
        <taxon>Cucujiformia</taxon>
        <taxon>Chrysomeloidea</taxon>
        <taxon>Cerambycidae</taxon>
        <taxon>Lamiinae</taxon>
        <taxon>Monochamini</taxon>
        <taxon>Molorchus</taxon>
    </lineage>
</organism>
<evidence type="ECO:0000313" key="14">
    <source>
        <dbReference type="Proteomes" id="UP001162164"/>
    </source>
</evidence>
<dbReference type="PANTHER" id="PTHR46516">
    <property type="entry name" value="TRNA-SPECIFIC ADENOSINE DEAMINASE 1"/>
    <property type="match status" value="1"/>
</dbReference>
<evidence type="ECO:0000256" key="9">
    <source>
        <dbReference type="ARBA" id="ARBA00040502"/>
    </source>
</evidence>
<evidence type="ECO:0000256" key="7">
    <source>
        <dbReference type="ARBA" id="ARBA00038326"/>
    </source>
</evidence>
<gene>
    <name evidence="13" type="ORF">NQ317_001198</name>
</gene>
<dbReference type="PROSITE" id="PS50141">
    <property type="entry name" value="A_DEAMIN_EDITASE"/>
    <property type="match status" value="1"/>
</dbReference>
<dbReference type="Pfam" id="PF02137">
    <property type="entry name" value="A_deamin"/>
    <property type="match status" value="2"/>
</dbReference>
<dbReference type="EMBL" id="JAPWTJ010000615">
    <property type="protein sequence ID" value="KAJ8976874.1"/>
    <property type="molecule type" value="Genomic_DNA"/>
</dbReference>
<sequence>MQIDLDYHNRIADLCLNHFKTLPKSGKPKQSEWTILSCIVLEFEDDLNVVALGTGSKCIGKNKMSPSGDILNDSHAEVICRRSFLRYLYEKGLGFIFFTTHVPCGDAAIFPKQNLEDFGNIIGGTSKSAGTEDEYEVPSKKVKVEEDGDIFRTGAKCLAEDIEQDLKLGGGGYHVLGAVRTKPGRGDPTLSVSCSDKFAKWCHLGLQGALLSLLLEKPIYLKSFTISGSTPFCKEALERAFYERLGNVSLDSPYAQNKMVIGQSTRMFEFAKDSAKQPCPSSISWCEVDGKRAEVAVDGRKQGVTKKNLNTPSGRLSICKLSFFKSFGDICESCSVNLTENMTYKEVKMLACDYQKKLEYS</sequence>
<proteinExistence type="inferred from homology"/>
<evidence type="ECO:0000256" key="8">
    <source>
        <dbReference type="ARBA" id="ARBA00038940"/>
    </source>
</evidence>
<comment type="catalytic activity">
    <reaction evidence="11">
        <text>adenosine(37) in tRNA(Ala) + H2O + H(+) = inosine(37) in tRNA(Ala) + NH4(+)</text>
        <dbReference type="Rhea" id="RHEA:50968"/>
        <dbReference type="Rhea" id="RHEA-COMP:12855"/>
        <dbReference type="Rhea" id="RHEA-COMP:12856"/>
        <dbReference type="ChEBI" id="CHEBI:15377"/>
        <dbReference type="ChEBI" id="CHEBI:15378"/>
        <dbReference type="ChEBI" id="CHEBI:28938"/>
        <dbReference type="ChEBI" id="CHEBI:74411"/>
        <dbReference type="ChEBI" id="CHEBI:82852"/>
        <dbReference type="EC" id="3.5.4.34"/>
    </reaction>
</comment>
<evidence type="ECO:0000259" key="12">
    <source>
        <dbReference type="PROSITE" id="PS50141"/>
    </source>
</evidence>
<evidence type="ECO:0000313" key="13">
    <source>
        <dbReference type="EMBL" id="KAJ8976874.1"/>
    </source>
</evidence>
<keyword evidence="3" id="KW-0378">Hydrolase</keyword>
<evidence type="ECO:0000256" key="4">
    <source>
        <dbReference type="ARBA" id="ARBA00022833"/>
    </source>
</evidence>
<evidence type="ECO:0000256" key="5">
    <source>
        <dbReference type="ARBA" id="ARBA00037026"/>
    </source>
</evidence>
<comment type="cofactor">
    <cofactor evidence="5">
        <name>1D-myo-inositol hexakisphosphate</name>
        <dbReference type="ChEBI" id="CHEBI:58130"/>
    </cofactor>
</comment>
<dbReference type="EC" id="3.5.4.34" evidence="8"/>
<evidence type="ECO:0000256" key="6">
    <source>
        <dbReference type="ARBA" id="ARBA00037784"/>
    </source>
</evidence>
<keyword evidence="2" id="KW-0479">Metal-binding</keyword>
<dbReference type="SMART" id="SM00552">
    <property type="entry name" value="ADEAMc"/>
    <property type="match status" value="1"/>
</dbReference>
<feature type="domain" description="A to I editase" evidence="12">
    <location>
        <begin position="51"/>
        <end position="355"/>
    </location>
</feature>
<keyword evidence="1" id="KW-0819">tRNA processing</keyword>
<comment type="function">
    <text evidence="6">Specifically deaminates adenosine-37 to inosine in tRNA-Ala.</text>
</comment>
<dbReference type="InterPro" id="IPR002466">
    <property type="entry name" value="A_deamin"/>
</dbReference>
<dbReference type="PANTHER" id="PTHR46516:SF1">
    <property type="entry name" value="TRNA-SPECIFIC ADENOSINE DEAMINASE 1"/>
    <property type="match status" value="1"/>
</dbReference>
<comment type="caution">
    <text evidence="13">The sequence shown here is derived from an EMBL/GenBank/DDBJ whole genome shotgun (WGS) entry which is preliminary data.</text>
</comment>
<evidence type="ECO:0000256" key="11">
    <source>
        <dbReference type="ARBA" id="ARBA00047635"/>
    </source>
</evidence>
<keyword evidence="4" id="KW-0862">Zinc</keyword>
<evidence type="ECO:0000256" key="1">
    <source>
        <dbReference type="ARBA" id="ARBA00022694"/>
    </source>
</evidence>
<reference evidence="13" key="1">
    <citation type="journal article" date="2023" name="Insect Mol. Biol.">
        <title>Genome sequencing provides insights into the evolution of gene families encoding plant cell wall-degrading enzymes in longhorned beetles.</title>
        <authorList>
            <person name="Shin N.R."/>
            <person name="Okamura Y."/>
            <person name="Kirsch R."/>
            <person name="Pauchet Y."/>
        </authorList>
    </citation>
    <scope>NUCLEOTIDE SEQUENCE</scope>
    <source>
        <strain evidence="13">MMC_N1</strain>
    </source>
</reference>
<name>A0ABQ9JG21_9CUCU</name>